<evidence type="ECO:0000259" key="10">
    <source>
        <dbReference type="Pfam" id="PF16916"/>
    </source>
</evidence>
<dbReference type="EMBL" id="BRXS01000003">
    <property type="protein sequence ID" value="GLC25349.1"/>
    <property type="molecule type" value="Genomic_DNA"/>
</dbReference>
<accession>A0AA37VEL0</accession>
<sequence>MSSAVPSPAAPSPVAPAHRAAIRAAQTGLVVNALLAAVKLAAGIFGNTYALVADAVESTADIVASLVVWGGLHIAAQPADENHPYGHGKAEALAAAVVSLMLIVAALGIAAEAIREIMTPHRPPAPWTLGVLVAVVAVKWLLARRVGALGSSMESTAVSADAGHHLSDAITSAAAFLGIALALIATRMGAGQAWAAADDWAALFASGVIAYNGVHLLRPALHDLMDRMPGQEVVGPVERAARGVEGVLDVEKLVVRRAGTALWVDIHVQADGRTPLDAAHVISGKVKGAIRRAVPRVHGVLVHMEPFERGTAEDGTAANERAEDETARYGEADLSA</sequence>
<dbReference type="SUPFAM" id="SSF160240">
    <property type="entry name" value="Cation efflux protein cytoplasmic domain-like"/>
    <property type="match status" value="1"/>
</dbReference>
<dbReference type="InterPro" id="IPR058533">
    <property type="entry name" value="Cation_efflux_TM"/>
</dbReference>
<dbReference type="InterPro" id="IPR002524">
    <property type="entry name" value="Cation_efflux"/>
</dbReference>
<evidence type="ECO:0000256" key="1">
    <source>
        <dbReference type="ARBA" id="ARBA00004141"/>
    </source>
</evidence>
<dbReference type="GO" id="GO:0008324">
    <property type="term" value="F:monoatomic cation transmembrane transporter activity"/>
    <property type="evidence" value="ECO:0007669"/>
    <property type="project" value="InterPro"/>
</dbReference>
<dbReference type="Gene3D" id="3.30.70.1350">
    <property type="entry name" value="Cation efflux protein, cytoplasmic domain"/>
    <property type="match status" value="1"/>
</dbReference>
<comment type="similarity">
    <text evidence="2">Belongs to the cation diffusion facilitator (CDF) transporter (TC 2.A.4) family.</text>
</comment>
<dbReference type="InterPro" id="IPR036837">
    <property type="entry name" value="Cation_efflux_CTD_sf"/>
</dbReference>
<dbReference type="RefSeq" id="WP_284349805.1">
    <property type="nucleotide sequence ID" value="NZ_BRXS01000003.1"/>
</dbReference>
<keyword evidence="12" id="KW-1185">Reference proteome</keyword>
<comment type="subcellular location">
    <subcellularLocation>
        <location evidence="1">Membrane</location>
        <topology evidence="1">Multi-pass membrane protein</topology>
    </subcellularLocation>
</comment>
<dbReference type="InterPro" id="IPR050291">
    <property type="entry name" value="CDF_Transporter"/>
</dbReference>
<evidence type="ECO:0000256" key="4">
    <source>
        <dbReference type="ARBA" id="ARBA00022692"/>
    </source>
</evidence>
<dbReference type="NCBIfam" id="TIGR01297">
    <property type="entry name" value="CDF"/>
    <property type="match status" value="1"/>
</dbReference>
<dbReference type="Pfam" id="PF16916">
    <property type="entry name" value="ZT_dimer"/>
    <property type="match status" value="1"/>
</dbReference>
<evidence type="ECO:0000259" key="9">
    <source>
        <dbReference type="Pfam" id="PF01545"/>
    </source>
</evidence>
<comment type="caution">
    <text evidence="11">The sequence shown here is derived from an EMBL/GenBank/DDBJ whole genome shotgun (WGS) entry which is preliminary data.</text>
</comment>
<evidence type="ECO:0000256" key="6">
    <source>
        <dbReference type="ARBA" id="ARBA00023136"/>
    </source>
</evidence>
<name>A0AA37VEL0_9BACT</name>
<evidence type="ECO:0000256" key="3">
    <source>
        <dbReference type="ARBA" id="ARBA00022448"/>
    </source>
</evidence>
<gene>
    <name evidence="11" type="primary">czcD_1</name>
    <name evidence="11" type="ORF">rosag_18620</name>
</gene>
<dbReference type="Proteomes" id="UP001161325">
    <property type="component" value="Unassembled WGS sequence"/>
</dbReference>
<feature type="transmembrane region" description="Helical" evidence="8">
    <location>
        <begin position="125"/>
        <end position="142"/>
    </location>
</feature>
<dbReference type="GO" id="GO:0016020">
    <property type="term" value="C:membrane"/>
    <property type="evidence" value="ECO:0007669"/>
    <property type="project" value="UniProtKB-SubCell"/>
</dbReference>
<feature type="domain" description="Cation efflux protein cytoplasmic" evidence="10">
    <location>
        <begin position="231"/>
        <end position="307"/>
    </location>
</feature>
<dbReference type="Pfam" id="PF01545">
    <property type="entry name" value="Cation_efflux"/>
    <property type="match status" value="1"/>
</dbReference>
<feature type="domain" description="Cation efflux protein transmembrane" evidence="9">
    <location>
        <begin position="28"/>
        <end position="225"/>
    </location>
</feature>
<dbReference type="SUPFAM" id="SSF161111">
    <property type="entry name" value="Cation efflux protein transmembrane domain-like"/>
    <property type="match status" value="1"/>
</dbReference>
<keyword evidence="6 8" id="KW-0472">Membrane</keyword>
<dbReference type="AlphaFoldDB" id="A0AA37VEL0"/>
<evidence type="ECO:0000256" key="8">
    <source>
        <dbReference type="SAM" id="Phobius"/>
    </source>
</evidence>
<dbReference type="PANTHER" id="PTHR43840:SF15">
    <property type="entry name" value="MITOCHONDRIAL METAL TRANSPORTER 1-RELATED"/>
    <property type="match status" value="1"/>
</dbReference>
<dbReference type="InterPro" id="IPR027470">
    <property type="entry name" value="Cation_efflux_CTD"/>
</dbReference>
<evidence type="ECO:0000256" key="5">
    <source>
        <dbReference type="ARBA" id="ARBA00022989"/>
    </source>
</evidence>
<organism evidence="11 12">
    <name type="scientific">Roseisolibacter agri</name>
    <dbReference type="NCBI Taxonomy" id="2014610"/>
    <lineage>
        <taxon>Bacteria</taxon>
        <taxon>Pseudomonadati</taxon>
        <taxon>Gemmatimonadota</taxon>
        <taxon>Gemmatimonadia</taxon>
        <taxon>Gemmatimonadales</taxon>
        <taxon>Gemmatimonadaceae</taxon>
        <taxon>Roseisolibacter</taxon>
    </lineage>
</organism>
<evidence type="ECO:0000313" key="11">
    <source>
        <dbReference type="EMBL" id="GLC25349.1"/>
    </source>
</evidence>
<keyword evidence="4 8" id="KW-0812">Transmembrane</keyword>
<keyword evidence="3" id="KW-0813">Transport</keyword>
<evidence type="ECO:0000256" key="2">
    <source>
        <dbReference type="ARBA" id="ARBA00008114"/>
    </source>
</evidence>
<dbReference type="PANTHER" id="PTHR43840">
    <property type="entry name" value="MITOCHONDRIAL METAL TRANSPORTER 1-RELATED"/>
    <property type="match status" value="1"/>
</dbReference>
<proteinExistence type="inferred from homology"/>
<keyword evidence="5 8" id="KW-1133">Transmembrane helix</keyword>
<feature type="compositionally biased region" description="Basic and acidic residues" evidence="7">
    <location>
        <begin position="320"/>
        <end position="336"/>
    </location>
</feature>
<feature type="region of interest" description="Disordered" evidence="7">
    <location>
        <begin position="311"/>
        <end position="336"/>
    </location>
</feature>
<evidence type="ECO:0000313" key="12">
    <source>
        <dbReference type="Proteomes" id="UP001161325"/>
    </source>
</evidence>
<dbReference type="InterPro" id="IPR027469">
    <property type="entry name" value="Cation_efflux_TMD_sf"/>
</dbReference>
<reference evidence="11" key="1">
    <citation type="submission" date="2022-08" db="EMBL/GenBank/DDBJ databases">
        <title>Draft genome sequencing of Roseisolibacter agri AW1220.</title>
        <authorList>
            <person name="Tobiishi Y."/>
            <person name="Tonouchi A."/>
        </authorList>
    </citation>
    <scope>NUCLEOTIDE SEQUENCE</scope>
    <source>
        <strain evidence="11">AW1220</strain>
    </source>
</reference>
<feature type="transmembrane region" description="Helical" evidence="8">
    <location>
        <begin position="162"/>
        <end position="184"/>
    </location>
</feature>
<dbReference type="Gene3D" id="1.20.1510.10">
    <property type="entry name" value="Cation efflux protein transmembrane domain"/>
    <property type="match status" value="1"/>
</dbReference>
<protein>
    <submittedName>
        <fullName evidence="11">Cation transporter</fullName>
    </submittedName>
</protein>
<feature type="transmembrane region" description="Helical" evidence="8">
    <location>
        <begin position="92"/>
        <end position="113"/>
    </location>
</feature>
<evidence type="ECO:0000256" key="7">
    <source>
        <dbReference type="SAM" id="MobiDB-lite"/>
    </source>
</evidence>